<organism evidence="1 2">
    <name type="scientific">Parascaris univalens</name>
    <name type="common">Nematode worm</name>
    <dbReference type="NCBI Taxonomy" id="6257"/>
    <lineage>
        <taxon>Eukaryota</taxon>
        <taxon>Metazoa</taxon>
        <taxon>Ecdysozoa</taxon>
        <taxon>Nematoda</taxon>
        <taxon>Chromadorea</taxon>
        <taxon>Rhabditida</taxon>
        <taxon>Spirurina</taxon>
        <taxon>Ascaridomorpha</taxon>
        <taxon>Ascaridoidea</taxon>
        <taxon>Ascarididae</taxon>
        <taxon>Parascaris</taxon>
    </lineage>
</organism>
<dbReference type="AlphaFoldDB" id="A0A915ARX0"/>
<name>A0A915ARX0_PARUN</name>
<proteinExistence type="predicted"/>
<dbReference type="WBParaSite" id="PgR012_g188_t04">
    <property type="protein sequence ID" value="PgR012_g188_t04"/>
    <property type="gene ID" value="PgR012_g188"/>
</dbReference>
<evidence type="ECO:0000313" key="1">
    <source>
        <dbReference type="Proteomes" id="UP000887569"/>
    </source>
</evidence>
<accession>A0A915ARX0</accession>
<sequence>MDAYRNCSCCLTHFIYLQYTEVSSPIRTMRLGLYPPTRIIRSPLILTPIEVPSRNFYLALCFHPLTATIYNDFLYLSASLSAALLRAK</sequence>
<dbReference type="Proteomes" id="UP000887569">
    <property type="component" value="Unplaced"/>
</dbReference>
<evidence type="ECO:0000313" key="2">
    <source>
        <dbReference type="WBParaSite" id="PgR012_g188_t04"/>
    </source>
</evidence>
<reference evidence="2" key="1">
    <citation type="submission" date="2022-11" db="UniProtKB">
        <authorList>
            <consortium name="WormBaseParasite"/>
        </authorList>
    </citation>
    <scope>IDENTIFICATION</scope>
</reference>
<keyword evidence="1" id="KW-1185">Reference proteome</keyword>
<protein>
    <submittedName>
        <fullName evidence="2">Uncharacterized protein</fullName>
    </submittedName>
</protein>